<feature type="domain" description="CASC1 C-terminal" evidence="3">
    <location>
        <begin position="809"/>
        <end position="886"/>
    </location>
</feature>
<protein>
    <recommendedName>
        <fullName evidence="3">CASC1 C-terminal domain-containing protein</fullName>
    </recommendedName>
</protein>
<evidence type="ECO:0000256" key="2">
    <source>
        <dbReference type="SAM" id="MobiDB-lite"/>
    </source>
</evidence>
<dbReference type="GO" id="GO:0008017">
    <property type="term" value="F:microtubule binding"/>
    <property type="evidence" value="ECO:0007669"/>
    <property type="project" value="TreeGrafter"/>
</dbReference>
<dbReference type="InterPro" id="IPR023247">
    <property type="entry name" value="IC97/Dnai7-like"/>
</dbReference>
<dbReference type="EnsemblMetazoa" id="GPPI001992-RA">
    <property type="protein sequence ID" value="GPPI001992-PA"/>
    <property type="gene ID" value="GPPI001992"/>
</dbReference>
<dbReference type="PANTHER" id="PTHR20929">
    <property type="entry name" value="LUNG ADENOMA SUSCEPTIBILITY 1-RELATED"/>
    <property type="match status" value="1"/>
</dbReference>
<reference evidence="5" key="1">
    <citation type="submission" date="2015-01" db="EMBL/GenBank/DDBJ databases">
        <authorList>
            <person name="Aksoy S."/>
            <person name="Warren W."/>
            <person name="Wilson R.K."/>
        </authorList>
    </citation>
    <scope>NUCLEOTIDE SEQUENCE [LARGE SCALE GENOMIC DNA]</scope>
    <source>
        <strain evidence="5">IAEA</strain>
    </source>
</reference>
<proteinExistence type="predicted"/>
<sequence length="1104" mass="130149">MANGRKRKSKIIRKKGSPVQGEIEQFVIISSEKKKEQELRQSHRITDLKTCIHFINEAATFVERQREKQQLLDKWNAYANCDSMPKPNIPADVHAKMAQFRLFEQINVELTRNWLLLADEHSLLSQDIFRNNMTKKKLLATAENEFEPQYVQTIDTYLEMLRRIEYFFKDDKERNKATKVALDQIEVLNEELQNEIRALLNRYTYRVLSAGFYNKTSLDPLTWEHAFVSSNFEMQIWGLKNVPIRWTHTPEPRLLVDFRKLNLILHIPYSMLREGLTIQAVHTNFDHVSERIKYFEPHYQKSTETLSSCMKELSECLLKEFELQNEIQQEVRKQLVRNYEEYKKKEEEFLQAQNQKKSENGKNNKKQKIPKGIKMPKAPQKIDDDEYPDIFQKFLQKESRDHKTFMDNIHSAQVIHLTDDEINLKKFVILGGIYELNCIQTPAVTDFGSYNMVWHLNNRNLVVDGDARIRKYSTNTHRSRNQSMLDARQSGTNILNPNLEALREKIDAENPFFVLVIEIPEYLCYWSEPIVCQYEVTERPVRVEQKFERLGSKTSDLEISHLDNIAEGQANMAEQSTIVAGKPEIADGCYVKDFPLNRLMSLEELRKIEKFCVPQMISSFKFNKEIQEDEQGKRKEKSTRVAAPVMLRKRVSSLNKALFHHFNYDAAQQNNPERLFTIFEEAESLHFLSILDNFSPTPSSAPTTFYQLINTLKLIKQRCEPSFRNILDLPEFQAKFDVAKKWSKKHEMQKPTIKPISVSHIKRVTKRRSELRGSSSSFNRRPTVLKGETSTESTGDGSERDLKAKRIKYEHWTTRHIRSSQYIEEERKIIIETDRLGIFGLAYDRYEHFPFKYWELRPSESKLVYLNYLIKKFNQIYRQIFFYIFSFGSPENEVIFILETRHVECILYITSEGIRGEVTEPSATHKKNPKKYLTIDKPINDYLKFQKLLKERHINIFPNQEAYYYIDKGYFSPKHLATEMHTYCCMALHCTQVMFKHSIWNRISRRRDIILEYNHVADNTLNRLEVHITPEQATFVQVSEICSEDLDEIRLAYNLTWRNLGFYSDLHQTICSVYPDSLESRCRNSELICSVKSLLSDIKPLSFS</sequence>
<dbReference type="PANTHER" id="PTHR20929:SF11">
    <property type="entry name" value="DYNEIN AXONEMAL INTERMEDIATE CHAIN 7"/>
    <property type="match status" value="1"/>
</dbReference>
<keyword evidence="1" id="KW-0175">Coiled coil</keyword>
<dbReference type="GO" id="GO:0048487">
    <property type="term" value="F:beta-tubulin binding"/>
    <property type="evidence" value="ECO:0007669"/>
    <property type="project" value="TreeGrafter"/>
</dbReference>
<feature type="coiled-coil region" evidence="1">
    <location>
        <begin position="175"/>
        <end position="202"/>
    </location>
</feature>
<accession>A0A1B0AMN0</accession>
<name>A0A1B0AMN0_9MUSC</name>
<feature type="region of interest" description="Disordered" evidence="2">
    <location>
        <begin position="766"/>
        <end position="799"/>
    </location>
</feature>
<dbReference type="VEuPathDB" id="VectorBase:GPPI001992"/>
<reference evidence="4" key="2">
    <citation type="submission" date="2020-05" db="UniProtKB">
        <authorList>
            <consortium name="EnsemblMetazoa"/>
        </authorList>
    </citation>
    <scope>IDENTIFICATION</scope>
    <source>
        <strain evidence="4">IAEA</strain>
    </source>
</reference>
<dbReference type="Proteomes" id="UP000092460">
    <property type="component" value="Unassembled WGS sequence"/>
</dbReference>
<feature type="region of interest" description="Disordered" evidence="2">
    <location>
        <begin position="351"/>
        <end position="379"/>
    </location>
</feature>
<keyword evidence="5" id="KW-1185">Reference proteome</keyword>
<organism evidence="4 5">
    <name type="scientific">Glossina palpalis gambiensis</name>
    <dbReference type="NCBI Taxonomy" id="67801"/>
    <lineage>
        <taxon>Eukaryota</taxon>
        <taxon>Metazoa</taxon>
        <taxon>Ecdysozoa</taxon>
        <taxon>Arthropoda</taxon>
        <taxon>Hexapoda</taxon>
        <taxon>Insecta</taxon>
        <taxon>Pterygota</taxon>
        <taxon>Neoptera</taxon>
        <taxon>Endopterygota</taxon>
        <taxon>Diptera</taxon>
        <taxon>Brachycera</taxon>
        <taxon>Muscomorpha</taxon>
        <taxon>Hippoboscoidea</taxon>
        <taxon>Glossinidae</taxon>
        <taxon>Glossina</taxon>
    </lineage>
</organism>
<evidence type="ECO:0000256" key="1">
    <source>
        <dbReference type="SAM" id="Coils"/>
    </source>
</evidence>
<evidence type="ECO:0000313" key="5">
    <source>
        <dbReference type="Proteomes" id="UP000092460"/>
    </source>
</evidence>
<dbReference type="EMBL" id="JXJN01000504">
    <property type="status" value="NOT_ANNOTATED_CDS"/>
    <property type="molecule type" value="Genomic_DNA"/>
</dbReference>
<dbReference type="Pfam" id="PF12366">
    <property type="entry name" value="Casc1_C"/>
    <property type="match status" value="2"/>
</dbReference>
<evidence type="ECO:0000259" key="3">
    <source>
        <dbReference type="Pfam" id="PF12366"/>
    </source>
</evidence>
<dbReference type="InterPro" id="IPR022110">
    <property type="entry name" value="CASC1_C"/>
</dbReference>
<dbReference type="AlphaFoldDB" id="A0A1B0AMN0"/>
<feature type="domain" description="CASC1 C-terminal" evidence="3">
    <location>
        <begin position="891"/>
        <end position="1056"/>
    </location>
</feature>
<evidence type="ECO:0000313" key="4">
    <source>
        <dbReference type="EnsemblMetazoa" id="GPPI001992-PA"/>
    </source>
</evidence>